<gene>
    <name evidence="1" type="ORF">TEOVI_000264700</name>
</gene>
<protein>
    <submittedName>
        <fullName evidence="1">Uncharacterized protein</fullName>
    </submittedName>
</protein>
<sequence>MSDLRMFPLVLRPRVLNPNISLSPGLKVSGAGSWFPSLSLGPSDHSSSMLICYAQRRSIGNTVQCSKEVANFSFYIRFLNCLVTGVIFLYLDPILLFPNSQFPVRGLALATYMAQKYSCSVPSSQACSYRKHPLAKLLFSIAEKCGTFFPVQIPP</sequence>
<evidence type="ECO:0000313" key="1">
    <source>
        <dbReference type="EMBL" id="SCU71067.1"/>
    </source>
</evidence>
<dbReference type="RefSeq" id="XP_067081787.1">
    <property type="nucleotide sequence ID" value="XM_067225686.1"/>
</dbReference>
<dbReference type="Proteomes" id="UP000195570">
    <property type="component" value="Unassembled WGS sequence"/>
</dbReference>
<dbReference type="AlphaFoldDB" id="A0A1G4IG00"/>
<dbReference type="EMBL" id="CZPT02001561">
    <property type="protein sequence ID" value="SCU71067.1"/>
    <property type="molecule type" value="Genomic_DNA"/>
</dbReference>
<accession>A0A1G4IG00</accession>
<comment type="caution">
    <text evidence="1">The sequence shown here is derived from an EMBL/GenBank/DDBJ whole genome shotgun (WGS) entry which is preliminary data.</text>
</comment>
<keyword evidence="2" id="KW-1185">Reference proteome</keyword>
<organism evidence="1 2">
    <name type="scientific">Trypanosoma equiperdum</name>
    <dbReference type="NCBI Taxonomy" id="5694"/>
    <lineage>
        <taxon>Eukaryota</taxon>
        <taxon>Discoba</taxon>
        <taxon>Euglenozoa</taxon>
        <taxon>Kinetoplastea</taxon>
        <taxon>Metakinetoplastina</taxon>
        <taxon>Trypanosomatida</taxon>
        <taxon>Trypanosomatidae</taxon>
        <taxon>Trypanosoma</taxon>
    </lineage>
</organism>
<dbReference type="VEuPathDB" id="TriTrypDB:TEOVI_000264700"/>
<name>A0A1G4IG00_TRYEQ</name>
<proteinExistence type="predicted"/>
<dbReference type="GeneID" id="92376587"/>
<evidence type="ECO:0000313" key="2">
    <source>
        <dbReference type="Proteomes" id="UP000195570"/>
    </source>
</evidence>
<reference evidence="1" key="1">
    <citation type="submission" date="2016-09" db="EMBL/GenBank/DDBJ databases">
        <authorList>
            <person name="Hebert L."/>
            <person name="Moumen B."/>
        </authorList>
    </citation>
    <scope>NUCLEOTIDE SEQUENCE [LARGE SCALE GENOMIC DNA]</scope>
    <source>
        <strain evidence="1">OVI</strain>
    </source>
</reference>